<sequence length="1175" mass="140818">MSKAGQYTFTGISDQADIALFYLLKASKRADFQKIIVEGEEWEDFTLVFDTYNEDYEVKSHRNPLSFSGIKKIIIKKLNKQYGEKDKFRIVVRRLDNKFREYYEYIRDYIIWIEHEGLNKDPIVKKFLDKKWSEDEIRFLAKRVEIFEFGRIENIHQQISEYFAYEYPFYLDPIDQKSIVAQFFKEIMEKGKEGGMITKEEFREKLNLFEKHIADCPTKLDPTLPIGNIILNIKDSLNSLEKLKDLNHKTYLSQLTTRPKHIFYLCNELEKRDFHVDDFKFFIEKILLKQHYVRVALRILEKKWAQNKVSIEYLIDFVTTNYKKLSYDLNYDKALRILKDIAQKDIEGRFDQKIITFLKKEILRPVNERSKKRFQRSKRSWREDEHVAEILKIFLERTKNKKDFIDFIFEYFDFTSDDFENVIETHPIIYSFVKDFIKENLEKNFSYVVTKISEQFDVYYNGKYRGYEWVGSGISQAGSTYSITDKGVVRFLFQPLFLELYKEKPQEAWQFFKQKILDKAKKRATKQNPIYLKRALIPILLERLQDKRIRGRQKEESFEYLKNILWIKKGIPNTSEIIFYELCKRDLNKIGFDRIMELIHIDAVKYKRKDYPAGYPTNLFVVSTLIKLIKLGYKPAKNFYIDLIKKPDFVKYDRYYDSFEQIVSHGIPGTDPDFIVEIFNNMDFKKYLNSLKDDIVWDKSGLISGLIKRDWQDSKERGRKIIKALLKKKPPSKKVLEFLAKPIRDLSQHDPVKTYNLLKPYLQNKETFWKTFQNNSYARESVVSMAEELIKVKHYKEAKHIVELCIDDPDPNTDEKSEFNYHIKIKNGEEKNLILITSVRGKLAWVLQKFVITNKPKLMEYAFEKTKILLDLDGTLAKKLHYSEPDLYIRQQALVALIELSHPARRKLLREEVSNSVKEIAFKILRITDKQIKSGEANPISLVKHLVHVFSYIRDLSTDEAKEVISFFESHRVSKAHFLFIYFAVYRKKQYKEIPFDSKYFENKLVYLCQRDDDFRRAFAGEFWRIAENDRKNKTNHFDGIEKYWRLLFKKYDQQVFDNLYRTLEITLKDPTRYKEHKKLLKDALKKEIEYLKANKISIQLWEPGREIFQTLKEHSDNDFLDVFSQVIDDLNEGIHYFWMKDWIAIFKSIKVTSKNKKLYNRVESKLKNLYPEYV</sequence>
<reference evidence="1" key="1">
    <citation type="journal article" date="2020" name="mSystems">
        <title>Genome- and Community-Level Interaction Insights into Carbon Utilization and Element Cycling Functions of Hydrothermarchaeota in Hydrothermal Sediment.</title>
        <authorList>
            <person name="Zhou Z."/>
            <person name="Liu Y."/>
            <person name="Xu W."/>
            <person name="Pan J."/>
            <person name="Luo Z.H."/>
            <person name="Li M."/>
        </authorList>
    </citation>
    <scope>NUCLEOTIDE SEQUENCE [LARGE SCALE GENOMIC DNA]</scope>
    <source>
        <strain evidence="1">HyVt-389</strain>
    </source>
</reference>
<evidence type="ECO:0000313" key="1">
    <source>
        <dbReference type="EMBL" id="HEC67203.1"/>
    </source>
</evidence>
<proteinExistence type="predicted"/>
<accession>A0A7C1VNB7</accession>
<comment type="caution">
    <text evidence="1">The sequence shown here is derived from an EMBL/GenBank/DDBJ whole genome shotgun (WGS) entry which is preliminary data.</text>
</comment>
<protein>
    <submittedName>
        <fullName evidence="1">Uncharacterized protein</fullName>
    </submittedName>
</protein>
<dbReference type="AlphaFoldDB" id="A0A7C1VNB7"/>
<gene>
    <name evidence="1" type="ORF">ENI35_00035</name>
</gene>
<dbReference type="EMBL" id="DRIH01000002">
    <property type="protein sequence ID" value="HEC67203.1"/>
    <property type="molecule type" value="Genomic_DNA"/>
</dbReference>
<name>A0A7C1VNB7_DESA2</name>
<dbReference type="Proteomes" id="UP000885738">
    <property type="component" value="Unassembled WGS sequence"/>
</dbReference>
<organism evidence="1">
    <name type="scientific">Desulfofervidus auxilii</name>
    <dbReference type="NCBI Taxonomy" id="1621989"/>
    <lineage>
        <taxon>Bacteria</taxon>
        <taxon>Pseudomonadati</taxon>
        <taxon>Thermodesulfobacteriota</taxon>
        <taxon>Candidatus Desulfofervidia</taxon>
        <taxon>Candidatus Desulfofervidales</taxon>
        <taxon>Candidatus Desulfofervidaceae</taxon>
        <taxon>Candidatus Desulfofervidus</taxon>
    </lineage>
</organism>